<evidence type="ECO:0000256" key="1">
    <source>
        <dbReference type="SAM" id="Coils"/>
    </source>
</evidence>
<dbReference type="Gene3D" id="2.120.10.30">
    <property type="entry name" value="TolB, C-terminal domain"/>
    <property type="match status" value="1"/>
</dbReference>
<evidence type="ECO:0000313" key="5">
    <source>
        <dbReference type="Proteomes" id="UP000215902"/>
    </source>
</evidence>
<keyword evidence="1" id="KW-0175">Coiled coil</keyword>
<dbReference type="InterPro" id="IPR011042">
    <property type="entry name" value="6-blade_b-propeller_TolB-like"/>
</dbReference>
<accession>A0A267DZP3</accession>
<feature type="non-terminal residue" evidence="3">
    <location>
        <position position="1"/>
    </location>
</feature>
<organism evidence="3 5">
    <name type="scientific">Macrostomum lignano</name>
    <dbReference type="NCBI Taxonomy" id="282301"/>
    <lineage>
        <taxon>Eukaryota</taxon>
        <taxon>Metazoa</taxon>
        <taxon>Spiralia</taxon>
        <taxon>Lophotrochozoa</taxon>
        <taxon>Platyhelminthes</taxon>
        <taxon>Rhabditophora</taxon>
        <taxon>Macrostomorpha</taxon>
        <taxon>Macrostomida</taxon>
        <taxon>Macrostomidae</taxon>
        <taxon>Macrostomum</taxon>
    </lineage>
</organism>
<name>A0A267DZP3_9PLAT</name>
<protein>
    <submittedName>
        <fullName evidence="3">Uncharacterized protein</fullName>
    </submittedName>
</protein>
<gene>
    <name evidence="2" type="ORF">BOX15_Mlig018798g12</name>
    <name evidence="4" type="ORF">BOX15_Mlig018798g2</name>
    <name evidence="3" type="ORF">BOX15_Mlig018798g6</name>
</gene>
<dbReference type="EMBL" id="NIVC01002962">
    <property type="protein sequence ID" value="PAA54134.1"/>
    <property type="molecule type" value="Genomic_DNA"/>
</dbReference>
<dbReference type="Proteomes" id="UP000215902">
    <property type="component" value="Unassembled WGS sequence"/>
</dbReference>
<feature type="coiled-coil region" evidence="1">
    <location>
        <begin position="25"/>
        <end position="52"/>
    </location>
</feature>
<dbReference type="EMBL" id="NIVC01004991">
    <property type="protein sequence ID" value="PAA46213.1"/>
    <property type="molecule type" value="Genomic_DNA"/>
</dbReference>
<sequence>QICIARSCDRPAEDTSPYSGFAFCRQHLATEIQRLEKRQQELLDKLDKLSNCSERQAMRLGQQVLIVEMQEITDMFEAVHNRLHQWKDRLVSHVQKIHDNIATTLKDVDEADACKQELMQARDSGQLRKVMELVVSMESFADDAMDRLPEHEELRAELKQDAPNRIIGDVSVGVQQLQFKIDRHFTDLTQHCKLKDMPSDDSPQCNVCKFDSTVSELPSGPRYITLCQNTKNYAANHTGVIIPAKQADKRSLELPEQCLFIAFDRNKADYLLVISLNRRDSIDELKYRCEQFNWSKDIYGIHCDSNRQQLFIAQDHAVTVTDLCGRIVRVVTSDLFGWPVGKISGISCNGDKVFVLVLGSRNQKVHSFSKNSGNLESSLDLKGHFDGDLRKICLQESKIWLADWKYPKVYKVCGISGKLIETIDCIESCVGDIKKTKFSPIHICTDDRGLLFASLMSANSVEIFVGDSVIIKFLVDFNIEGEENDDCFDRPADMIIFNDETKNCKKLIVCDYANERLCIFLLST</sequence>
<dbReference type="EMBL" id="NIVC01000168">
    <property type="protein sequence ID" value="PAA88988.1"/>
    <property type="molecule type" value="Genomic_DNA"/>
</dbReference>
<comment type="caution">
    <text evidence="3">The sequence shown here is derived from an EMBL/GenBank/DDBJ whole genome shotgun (WGS) entry which is preliminary data.</text>
</comment>
<evidence type="ECO:0000313" key="2">
    <source>
        <dbReference type="EMBL" id="PAA46213.1"/>
    </source>
</evidence>
<dbReference type="AlphaFoldDB" id="A0A267DZP3"/>
<evidence type="ECO:0000313" key="4">
    <source>
        <dbReference type="EMBL" id="PAA88988.1"/>
    </source>
</evidence>
<proteinExistence type="predicted"/>
<reference evidence="3 5" key="1">
    <citation type="submission" date="2017-06" db="EMBL/GenBank/DDBJ databases">
        <title>A platform for efficient transgenesis in Macrostomum lignano, a flatworm model organism for stem cell research.</title>
        <authorList>
            <person name="Berezikov E."/>
        </authorList>
    </citation>
    <scope>NUCLEOTIDE SEQUENCE [LARGE SCALE GENOMIC DNA]</scope>
    <source>
        <strain evidence="3">DV1</strain>
        <tissue evidence="3">Whole organism</tissue>
    </source>
</reference>
<evidence type="ECO:0000313" key="3">
    <source>
        <dbReference type="EMBL" id="PAA54134.1"/>
    </source>
</evidence>
<dbReference type="SUPFAM" id="SSF63829">
    <property type="entry name" value="Calcium-dependent phosphotriesterase"/>
    <property type="match status" value="1"/>
</dbReference>
<keyword evidence="5" id="KW-1185">Reference proteome</keyword>